<proteinExistence type="inferred from homology"/>
<evidence type="ECO:0000259" key="2">
    <source>
        <dbReference type="Pfam" id="PF01408"/>
    </source>
</evidence>
<dbReference type="Gene3D" id="3.30.360.10">
    <property type="entry name" value="Dihydrodipicolinate Reductase, domain 2"/>
    <property type="match status" value="1"/>
</dbReference>
<evidence type="ECO:0000313" key="4">
    <source>
        <dbReference type="EMBL" id="GIG07155.1"/>
    </source>
</evidence>
<feature type="domain" description="Gfo/Idh/MocA-like oxidoreductase C-terminal" evidence="3">
    <location>
        <begin position="143"/>
        <end position="416"/>
    </location>
</feature>
<protein>
    <submittedName>
        <fullName evidence="4">Oxidoreductase</fullName>
    </submittedName>
</protein>
<evidence type="ECO:0000259" key="3">
    <source>
        <dbReference type="Pfam" id="PF02894"/>
    </source>
</evidence>
<dbReference type="PANTHER" id="PTHR43377:SF2">
    <property type="entry name" value="BINDING ROSSMANN FOLD OXIDOREDUCTASE, PUTATIVE (AFU_ORTHOLOGUE AFUA_4G00560)-RELATED"/>
    <property type="match status" value="1"/>
</dbReference>
<dbReference type="InterPro" id="IPR004104">
    <property type="entry name" value="Gfo/Idh/MocA-like_OxRdtase_C"/>
</dbReference>
<name>A0A8J3L675_9ACTN</name>
<dbReference type="InterPro" id="IPR000683">
    <property type="entry name" value="Gfo/Idh/MocA-like_OxRdtase_N"/>
</dbReference>
<dbReference type="EMBL" id="BONI01000031">
    <property type="protein sequence ID" value="GIG07155.1"/>
    <property type="molecule type" value="Genomic_DNA"/>
</dbReference>
<evidence type="ECO:0000313" key="5">
    <source>
        <dbReference type="Proteomes" id="UP000630887"/>
    </source>
</evidence>
<accession>A0A8J3L675</accession>
<organism evidence="4 5">
    <name type="scientific">Catellatospora coxensis</name>
    <dbReference type="NCBI Taxonomy" id="310354"/>
    <lineage>
        <taxon>Bacteria</taxon>
        <taxon>Bacillati</taxon>
        <taxon>Actinomycetota</taxon>
        <taxon>Actinomycetes</taxon>
        <taxon>Micromonosporales</taxon>
        <taxon>Micromonosporaceae</taxon>
        <taxon>Catellatospora</taxon>
    </lineage>
</organism>
<dbReference type="Pfam" id="PF02894">
    <property type="entry name" value="GFO_IDH_MocA_C"/>
    <property type="match status" value="1"/>
</dbReference>
<evidence type="ECO:0000256" key="1">
    <source>
        <dbReference type="ARBA" id="ARBA00010928"/>
    </source>
</evidence>
<comment type="similarity">
    <text evidence="1">Belongs to the Gfo/Idh/MocA family.</text>
</comment>
<comment type="caution">
    <text evidence="4">The sequence shown here is derived from an EMBL/GenBank/DDBJ whole genome shotgun (WGS) entry which is preliminary data.</text>
</comment>
<sequence>MAEMTVDGVRLVVAGAGLRGIGYARRAAATGAARVVAVAEPDPARRAAFAAEFGVPADQVFTDWAELAAAGPLGDAAVIATQDRMHADAAVAFAALGYHILLEKPMATTEPDALRIAAAVEQAGVMLAVCHVLRYTPYTRALKGLLDSGAIGKLVNVQHLEPIGWWHFAHSFVRGHWNNSETSAPLLLTKSCHDIDWLLYLIGTAPSRVSSFGGLAHFRPEQRPAEAADNCLDCPLERSCPYSAPRLYRSCLGDPAREFWPLSAVTTDHTEAGIDAALRTGPYGRCVYGSDNNVVDHQVVAMEFPDGTTCTFTMTAFTPMEHRRTRLFGTHGYVDGDGRLLHVTDFRTGEQHTVDTGTLDGASAGDGHGGGDEGIMDAFLKAVASGDASALHSDAAASLASHRVVWAAEQARTSGTVLPFQADASS</sequence>
<dbReference type="GO" id="GO:0000166">
    <property type="term" value="F:nucleotide binding"/>
    <property type="evidence" value="ECO:0007669"/>
    <property type="project" value="InterPro"/>
</dbReference>
<gene>
    <name evidence="4" type="ORF">Cco03nite_38550</name>
</gene>
<dbReference type="Proteomes" id="UP000630887">
    <property type="component" value="Unassembled WGS sequence"/>
</dbReference>
<dbReference type="InterPro" id="IPR036291">
    <property type="entry name" value="NAD(P)-bd_dom_sf"/>
</dbReference>
<dbReference type="Pfam" id="PF01408">
    <property type="entry name" value="GFO_IDH_MocA"/>
    <property type="match status" value="1"/>
</dbReference>
<dbReference type="SUPFAM" id="SSF55347">
    <property type="entry name" value="Glyceraldehyde-3-phosphate dehydrogenase-like, C-terminal domain"/>
    <property type="match status" value="1"/>
</dbReference>
<reference evidence="4 5" key="1">
    <citation type="submission" date="2021-01" db="EMBL/GenBank/DDBJ databases">
        <title>Whole genome shotgun sequence of Catellatospora coxensis NBRC 107359.</title>
        <authorList>
            <person name="Komaki H."/>
            <person name="Tamura T."/>
        </authorList>
    </citation>
    <scope>NUCLEOTIDE SEQUENCE [LARGE SCALE GENOMIC DNA]</scope>
    <source>
        <strain evidence="4 5">NBRC 107359</strain>
    </source>
</reference>
<dbReference type="InterPro" id="IPR051450">
    <property type="entry name" value="Gfo/Idh/MocA_Oxidoreductases"/>
</dbReference>
<keyword evidence="5" id="KW-1185">Reference proteome</keyword>
<dbReference type="AlphaFoldDB" id="A0A8J3L675"/>
<dbReference type="PANTHER" id="PTHR43377">
    <property type="entry name" value="BILIVERDIN REDUCTASE A"/>
    <property type="match status" value="1"/>
</dbReference>
<dbReference type="Gene3D" id="3.40.50.720">
    <property type="entry name" value="NAD(P)-binding Rossmann-like Domain"/>
    <property type="match status" value="1"/>
</dbReference>
<dbReference type="SUPFAM" id="SSF51735">
    <property type="entry name" value="NAD(P)-binding Rossmann-fold domains"/>
    <property type="match status" value="1"/>
</dbReference>
<feature type="domain" description="Gfo/Idh/MocA-like oxidoreductase N-terminal" evidence="2">
    <location>
        <begin position="10"/>
        <end position="130"/>
    </location>
</feature>